<evidence type="ECO:0000313" key="2">
    <source>
        <dbReference type="EMBL" id="GFD55170.1"/>
    </source>
</evidence>
<name>A0A699X9S2_TANCI</name>
<sequence length="37" mass="4197">MSVTPEVDITVVPTRQNIEDAHREALPQVADRPARRK</sequence>
<feature type="region of interest" description="Disordered" evidence="1">
    <location>
        <begin position="1"/>
        <end position="37"/>
    </location>
</feature>
<evidence type="ECO:0000256" key="1">
    <source>
        <dbReference type="SAM" id="MobiDB-lite"/>
    </source>
</evidence>
<dbReference type="AlphaFoldDB" id="A0A699X9S2"/>
<proteinExistence type="predicted"/>
<reference evidence="2" key="1">
    <citation type="journal article" date="2019" name="Sci. Rep.">
        <title>Draft genome of Tanacetum cinerariifolium, the natural source of mosquito coil.</title>
        <authorList>
            <person name="Yamashiro T."/>
            <person name="Shiraishi A."/>
            <person name="Satake H."/>
            <person name="Nakayama K."/>
        </authorList>
    </citation>
    <scope>NUCLEOTIDE SEQUENCE</scope>
</reference>
<feature type="non-terminal residue" evidence="2">
    <location>
        <position position="37"/>
    </location>
</feature>
<organism evidence="2">
    <name type="scientific">Tanacetum cinerariifolium</name>
    <name type="common">Dalmatian daisy</name>
    <name type="synonym">Chrysanthemum cinerariifolium</name>
    <dbReference type="NCBI Taxonomy" id="118510"/>
    <lineage>
        <taxon>Eukaryota</taxon>
        <taxon>Viridiplantae</taxon>
        <taxon>Streptophyta</taxon>
        <taxon>Embryophyta</taxon>
        <taxon>Tracheophyta</taxon>
        <taxon>Spermatophyta</taxon>
        <taxon>Magnoliopsida</taxon>
        <taxon>eudicotyledons</taxon>
        <taxon>Gunneridae</taxon>
        <taxon>Pentapetalae</taxon>
        <taxon>asterids</taxon>
        <taxon>campanulids</taxon>
        <taxon>Asterales</taxon>
        <taxon>Asteraceae</taxon>
        <taxon>Asteroideae</taxon>
        <taxon>Anthemideae</taxon>
        <taxon>Anthemidinae</taxon>
        <taxon>Tanacetum</taxon>
    </lineage>
</organism>
<accession>A0A699X9S2</accession>
<dbReference type="EMBL" id="BKCJ011814719">
    <property type="protein sequence ID" value="GFD55170.1"/>
    <property type="molecule type" value="Genomic_DNA"/>
</dbReference>
<protein>
    <submittedName>
        <fullName evidence="2">Uncharacterized protein</fullName>
    </submittedName>
</protein>
<gene>
    <name evidence="2" type="ORF">Tci_927139</name>
</gene>
<comment type="caution">
    <text evidence="2">The sequence shown here is derived from an EMBL/GenBank/DDBJ whole genome shotgun (WGS) entry which is preliminary data.</text>
</comment>